<gene>
    <name evidence="2" type="ORF">ABT272_13635</name>
</gene>
<accession>A0ABV1U4Y3</accession>
<evidence type="ECO:0000313" key="2">
    <source>
        <dbReference type="EMBL" id="MER6428776.1"/>
    </source>
</evidence>
<evidence type="ECO:0000313" key="3">
    <source>
        <dbReference type="Proteomes" id="UP001470023"/>
    </source>
</evidence>
<sequence>MSGGDKDLQTDGLALIAKGLTDALGELKELGMVGSAGAGRGFSDIALSGIELGHEGLTGEFTSFCERWEWGVRSLVEEGNGFALKTGLAAGTYYETDQYVSGSVKVVENAAVGNPYASEEEVERMGYGDIVKSGPWGGDVDYSKESFEQAWANSKQNWKDTGRDLVTSRELGSLSPSAEMFGMTDSEYAQYLDDTFGPSPEARARAAGQEGGEG</sequence>
<dbReference type="EMBL" id="JBEPAZ010000009">
    <property type="protein sequence ID" value="MER6428776.1"/>
    <property type="molecule type" value="Genomic_DNA"/>
</dbReference>
<organism evidence="2 3">
    <name type="scientific">Streptomyces sp. 900105245</name>
    <dbReference type="NCBI Taxonomy" id="3154379"/>
    <lineage>
        <taxon>Bacteria</taxon>
        <taxon>Bacillati</taxon>
        <taxon>Actinomycetota</taxon>
        <taxon>Actinomycetes</taxon>
        <taxon>Kitasatosporales</taxon>
        <taxon>Streptomycetaceae</taxon>
        <taxon>Streptomyces</taxon>
    </lineage>
</organism>
<dbReference type="RefSeq" id="WP_263278702.1">
    <property type="nucleotide sequence ID" value="NZ_JBEPAZ010000009.1"/>
</dbReference>
<comment type="caution">
    <text evidence="2">The sequence shown here is derived from an EMBL/GenBank/DDBJ whole genome shotgun (WGS) entry which is preliminary data.</text>
</comment>
<evidence type="ECO:0000256" key="1">
    <source>
        <dbReference type="SAM" id="MobiDB-lite"/>
    </source>
</evidence>
<protein>
    <submittedName>
        <fullName evidence="2">Uncharacterized protein</fullName>
    </submittedName>
</protein>
<reference evidence="2 3" key="1">
    <citation type="submission" date="2024-06" db="EMBL/GenBank/DDBJ databases">
        <title>The Natural Products Discovery Center: Release of the First 8490 Sequenced Strains for Exploring Actinobacteria Biosynthetic Diversity.</title>
        <authorList>
            <person name="Kalkreuter E."/>
            <person name="Kautsar S.A."/>
            <person name="Yang D."/>
            <person name="Bader C.D."/>
            <person name="Teijaro C.N."/>
            <person name="Fluegel L."/>
            <person name="Davis C.M."/>
            <person name="Simpson J.R."/>
            <person name="Lauterbach L."/>
            <person name="Steele A.D."/>
            <person name="Gui C."/>
            <person name="Meng S."/>
            <person name="Li G."/>
            <person name="Viehrig K."/>
            <person name="Ye F."/>
            <person name="Su P."/>
            <person name="Kiefer A.F."/>
            <person name="Nichols A."/>
            <person name="Cepeda A.J."/>
            <person name="Yan W."/>
            <person name="Fan B."/>
            <person name="Jiang Y."/>
            <person name="Adhikari A."/>
            <person name="Zheng C.-J."/>
            <person name="Schuster L."/>
            <person name="Cowan T.M."/>
            <person name="Smanski M.J."/>
            <person name="Chevrette M.G."/>
            <person name="De Carvalho L.P.S."/>
            <person name="Shen B."/>
        </authorList>
    </citation>
    <scope>NUCLEOTIDE SEQUENCE [LARGE SCALE GENOMIC DNA]</scope>
    <source>
        <strain evidence="2 3">NPDC001166</strain>
    </source>
</reference>
<dbReference type="Proteomes" id="UP001470023">
    <property type="component" value="Unassembled WGS sequence"/>
</dbReference>
<keyword evidence="3" id="KW-1185">Reference proteome</keyword>
<proteinExistence type="predicted"/>
<name>A0ABV1U4Y3_9ACTN</name>
<feature type="region of interest" description="Disordered" evidence="1">
    <location>
        <begin position="195"/>
        <end position="214"/>
    </location>
</feature>